<dbReference type="PANTHER" id="PTHR41313">
    <property type="entry name" value="ADENINE-SPECIFIC METHYLTRANSFERASE"/>
    <property type="match status" value="1"/>
</dbReference>
<dbReference type="Gene3D" id="3.40.50.150">
    <property type="entry name" value="Vaccinia Virus protein VP39"/>
    <property type="match status" value="1"/>
</dbReference>
<dbReference type="GO" id="GO:0003677">
    <property type="term" value="F:DNA binding"/>
    <property type="evidence" value="ECO:0007669"/>
    <property type="project" value="InterPro"/>
</dbReference>
<comment type="caution">
    <text evidence="3">The sequence shown here is derived from an EMBL/GenBank/DDBJ whole genome shotgun (WGS) entry which is preliminary data.</text>
</comment>
<dbReference type="InterPro" id="IPR029063">
    <property type="entry name" value="SAM-dependent_MTases_sf"/>
</dbReference>
<dbReference type="Pfam" id="PF21106">
    <property type="entry name" value="YtxK_like"/>
    <property type="match status" value="1"/>
</dbReference>
<dbReference type="SUPFAM" id="SSF53335">
    <property type="entry name" value="S-adenosyl-L-methionine-dependent methyltransferases"/>
    <property type="match status" value="1"/>
</dbReference>
<evidence type="ECO:0000313" key="4">
    <source>
        <dbReference type="Proteomes" id="UP000287857"/>
    </source>
</evidence>
<keyword evidence="4" id="KW-1185">Reference proteome</keyword>
<protein>
    <submittedName>
        <fullName evidence="3">SAM-dependent methyltransferase</fullName>
    </submittedName>
</protein>
<sequence length="345" mass="38417">MEEVTGVSQTDIEKGFQLICESVGALQEALDTSFFDAYIENQENYLDQQSVRVIDNVPTKEETAAIEAVYQRLNSLSLTAEDKRKVTQLVLLQGLKEEKIQPNHQLTPDGIGFLFVYLLEQLAADKKSLTLFDPVVGTGNLLYTIMTNLALAGYQTKSYGVDADETLLSIGSVNRDWCELDTELIHQDSLHPLLIDPVDFAIADLPVGFYPDDERAAAYKVAAQSGHTYAHHLLMEQAMAHVKADGFGVFLVPTNFLETDQAGELKNWLLKDVYLQAVLQLPAVLFKNKDTSKSIIIIQNPGKTAAQAQEILLAELPSLKENQAVISFINQFRSWREKNILVEGE</sequence>
<dbReference type="InterPro" id="IPR003356">
    <property type="entry name" value="DNA_methylase_A-5"/>
</dbReference>
<evidence type="ECO:0000259" key="1">
    <source>
        <dbReference type="Pfam" id="PF02384"/>
    </source>
</evidence>
<dbReference type="GO" id="GO:0008170">
    <property type="term" value="F:N-methyltransferase activity"/>
    <property type="evidence" value="ECO:0007669"/>
    <property type="project" value="InterPro"/>
</dbReference>
<dbReference type="InterPro" id="IPR016843">
    <property type="entry name" value="S-AdoMet-dep_Ade-MeTrfase_prd"/>
</dbReference>
<dbReference type="PIRSF" id="PIRSF026567">
    <property type="entry name" value="Adenine_mtase_bact_prd"/>
    <property type="match status" value="1"/>
</dbReference>
<reference evidence="3 4" key="1">
    <citation type="submission" date="2017-05" db="EMBL/GenBank/DDBJ databases">
        <title>Vagococcus spp. assemblies.</title>
        <authorList>
            <person name="Gulvik C.A."/>
        </authorList>
    </citation>
    <scope>NUCLEOTIDE SEQUENCE [LARGE SCALE GENOMIC DNA]</scope>
    <source>
        <strain evidence="3 4">SS1995</strain>
    </source>
</reference>
<dbReference type="AlphaFoldDB" id="A0A430A099"/>
<evidence type="ECO:0000313" key="3">
    <source>
        <dbReference type="EMBL" id="RST99737.1"/>
    </source>
</evidence>
<evidence type="ECO:0000259" key="2">
    <source>
        <dbReference type="Pfam" id="PF21106"/>
    </source>
</evidence>
<dbReference type="OrthoDB" id="9788159at2"/>
<dbReference type="RefSeq" id="WP_125983272.1">
    <property type="nucleotide sequence ID" value="NZ_NGJS01000003.1"/>
</dbReference>
<dbReference type="InterPro" id="IPR048375">
    <property type="entry name" value="YtxK-like_N"/>
</dbReference>
<proteinExistence type="predicted"/>
<keyword evidence="3" id="KW-0489">Methyltransferase</keyword>
<feature type="domain" description="DNA methylase adenine-specific" evidence="1">
    <location>
        <begin position="107"/>
        <end position="321"/>
    </location>
</feature>
<dbReference type="GO" id="GO:0032259">
    <property type="term" value="P:methylation"/>
    <property type="evidence" value="ECO:0007669"/>
    <property type="project" value="UniProtKB-KW"/>
</dbReference>
<dbReference type="Proteomes" id="UP000287857">
    <property type="component" value="Unassembled WGS sequence"/>
</dbReference>
<dbReference type="Gene3D" id="1.10.150.470">
    <property type="match status" value="1"/>
</dbReference>
<dbReference type="PANTHER" id="PTHR41313:SF1">
    <property type="entry name" value="DNA METHYLASE ADENINE-SPECIFIC DOMAIN-CONTAINING PROTEIN"/>
    <property type="match status" value="1"/>
</dbReference>
<organism evidence="3 4">
    <name type="scientific">Vagococcus vulneris</name>
    <dbReference type="NCBI Taxonomy" id="1977869"/>
    <lineage>
        <taxon>Bacteria</taxon>
        <taxon>Bacillati</taxon>
        <taxon>Bacillota</taxon>
        <taxon>Bacilli</taxon>
        <taxon>Lactobacillales</taxon>
        <taxon>Enterococcaceae</taxon>
        <taxon>Vagococcus</taxon>
    </lineage>
</organism>
<keyword evidence="3" id="KW-0808">Transferase</keyword>
<dbReference type="Pfam" id="PF02384">
    <property type="entry name" value="N6_Mtase"/>
    <property type="match status" value="1"/>
</dbReference>
<dbReference type="InterPro" id="IPR052933">
    <property type="entry name" value="DNA_Protect_Modify"/>
</dbReference>
<name>A0A430A099_9ENTE</name>
<feature type="domain" description="YtxK-like N-terminal helical" evidence="2">
    <location>
        <begin position="15"/>
        <end position="95"/>
    </location>
</feature>
<accession>A0A430A099</accession>
<dbReference type="EMBL" id="NGJS01000003">
    <property type="protein sequence ID" value="RST99737.1"/>
    <property type="molecule type" value="Genomic_DNA"/>
</dbReference>
<gene>
    <name evidence="3" type="ORF">CBF37_03150</name>
</gene>